<feature type="compositionally biased region" description="Basic and acidic residues" evidence="1">
    <location>
        <begin position="357"/>
        <end position="366"/>
    </location>
</feature>
<proteinExistence type="predicted"/>
<dbReference type="AlphaFoldDB" id="A0A5J4U3F6"/>
<organism evidence="2 3">
    <name type="scientific">Streblomastix strix</name>
    <dbReference type="NCBI Taxonomy" id="222440"/>
    <lineage>
        <taxon>Eukaryota</taxon>
        <taxon>Metamonada</taxon>
        <taxon>Preaxostyla</taxon>
        <taxon>Oxymonadida</taxon>
        <taxon>Streblomastigidae</taxon>
        <taxon>Streblomastix</taxon>
    </lineage>
</organism>
<name>A0A5J4U3F6_9EUKA</name>
<sequence length="575" mass="63175">GGKSGIFIPDIVSSRKSSSSDSSALLCVQGSSGIRGVCCYGYAGIGGISRLYTPLIDVVLCRVEARSFEFTVGSPLVKTDSVVGQLGTELVKSGIEQVARSIGRGIVVVTILISTVEGVGCKIGSVVCMDSGSTVIIDSVEVKTQSVGFLMSNNTPHKPSSPHPQQYSSQPPLEETLAILRTISPGDPRGYKEKELEPKQQKLQQYAGLMDVIERFHEIMKPIIEEEKKRPSTMLPGQYKHYPNKDGPLFFNTPKNYRPTPIPRPKDLGLPEEQWEQFDGDGIIHPRIIKRQQWSGWIHQHKPQIYQSIPEAVIGLITFAAQQIVESETESEDQEQLTDQIERIVADGTDDNEDNDQSEHVIEPKHFTNGNDGLRKNDSGTQLQATINGEANPEINITKIFTITPIHNVNGSDGLGGNDCGTQLQAATNVNGHGNHQAIDNTGNEDKNEQANDNRIGGQQQNNQGSNNEIQHQQDSENNKPEEIESPHTTHSEQELRNLNISQPKGEPPLITTPPELGQLKGKVVVLKQKIQQANEHDTRRKTGQLKSIPNKSLGSPEARANSDTLNHITPQQER</sequence>
<gene>
    <name evidence="2" type="ORF">EZS28_039127</name>
</gene>
<evidence type="ECO:0000256" key="1">
    <source>
        <dbReference type="SAM" id="MobiDB-lite"/>
    </source>
</evidence>
<dbReference type="EMBL" id="SNRW01020553">
    <property type="protein sequence ID" value="KAA6365346.1"/>
    <property type="molecule type" value="Genomic_DNA"/>
</dbReference>
<reference evidence="2 3" key="1">
    <citation type="submission" date="2019-03" db="EMBL/GenBank/DDBJ databases">
        <title>Single cell metagenomics reveals metabolic interactions within the superorganism composed of flagellate Streblomastix strix and complex community of Bacteroidetes bacteria on its surface.</title>
        <authorList>
            <person name="Treitli S.C."/>
            <person name="Kolisko M."/>
            <person name="Husnik F."/>
            <person name="Keeling P."/>
            <person name="Hampl V."/>
        </authorList>
    </citation>
    <scope>NUCLEOTIDE SEQUENCE [LARGE SCALE GENOMIC DNA]</scope>
    <source>
        <strain evidence="2">ST1C</strain>
    </source>
</reference>
<feature type="compositionally biased region" description="Polar residues" evidence="1">
    <location>
        <begin position="432"/>
        <end position="442"/>
    </location>
</feature>
<accession>A0A5J4U3F6</accession>
<comment type="caution">
    <text evidence="2">The sequence shown here is derived from an EMBL/GenBank/DDBJ whole genome shotgun (WGS) entry which is preliminary data.</text>
</comment>
<feature type="non-terminal residue" evidence="2">
    <location>
        <position position="575"/>
    </location>
</feature>
<evidence type="ECO:0000313" key="3">
    <source>
        <dbReference type="Proteomes" id="UP000324800"/>
    </source>
</evidence>
<protein>
    <submittedName>
        <fullName evidence="2">Uncharacterized protein</fullName>
    </submittedName>
</protein>
<feature type="compositionally biased region" description="Polar residues" evidence="1">
    <location>
        <begin position="562"/>
        <end position="575"/>
    </location>
</feature>
<feature type="non-terminal residue" evidence="2">
    <location>
        <position position="1"/>
    </location>
</feature>
<feature type="region of interest" description="Disordered" evidence="1">
    <location>
        <begin position="432"/>
        <end position="495"/>
    </location>
</feature>
<dbReference type="Proteomes" id="UP000324800">
    <property type="component" value="Unassembled WGS sequence"/>
</dbReference>
<feature type="region of interest" description="Disordered" evidence="1">
    <location>
        <begin position="532"/>
        <end position="575"/>
    </location>
</feature>
<feature type="compositionally biased region" description="Polar residues" evidence="1">
    <location>
        <begin position="545"/>
        <end position="554"/>
    </location>
</feature>
<feature type="compositionally biased region" description="Basic and acidic residues" evidence="1">
    <location>
        <begin position="472"/>
        <end position="495"/>
    </location>
</feature>
<feature type="region of interest" description="Disordered" evidence="1">
    <location>
        <begin position="348"/>
        <end position="380"/>
    </location>
</feature>
<evidence type="ECO:0000313" key="2">
    <source>
        <dbReference type="EMBL" id="KAA6365346.1"/>
    </source>
</evidence>
<feature type="compositionally biased region" description="Low complexity" evidence="1">
    <location>
        <begin position="457"/>
        <end position="468"/>
    </location>
</feature>
<feature type="region of interest" description="Disordered" evidence="1">
    <location>
        <begin position="152"/>
        <end position="171"/>
    </location>
</feature>